<dbReference type="AlphaFoldDB" id="A0A6M5Z601"/>
<accession>A0A6M5Z601</accession>
<reference evidence="4" key="1">
    <citation type="submission" date="2020-05" db="EMBL/GenBank/DDBJ databases">
        <title>Frigoriglobus tundricola gen. nov., sp. nov., a psychrotolerant cellulolytic planctomycete of the family Gemmataceae with two divergent copies of 16S rRNA gene.</title>
        <authorList>
            <person name="Kulichevskaya I.S."/>
            <person name="Ivanova A.A."/>
            <person name="Naumoff D.G."/>
            <person name="Beletsky A.V."/>
            <person name="Rijpstra W.I.C."/>
            <person name="Sinninghe Damste J.S."/>
            <person name="Mardanov A.V."/>
            <person name="Ravin N.V."/>
            <person name="Dedysh S.N."/>
        </authorList>
    </citation>
    <scope>NUCLEOTIDE SEQUENCE [LARGE SCALE GENOMIC DNA]</scope>
    <source>
        <strain evidence="4">PL17</strain>
    </source>
</reference>
<name>A0A6M5Z601_9BACT</name>
<organism evidence="3 4">
    <name type="scientific">Frigoriglobus tundricola</name>
    <dbReference type="NCBI Taxonomy" id="2774151"/>
    <lineage>
        <taxon>Bacteria</taxon>
        <taxon>Pseudomonadati</taxon>
        <taxon>Planctomycetota</taxon>
        <taxon>Planctomycetia</taxon>
        <taxon>Gemmatales</taxon>
        <taxon>Gemmataceae</taxon>
        <taxon>Frigoriglobus</taxon>
    </lineage>
</organism>
<keyword evidence="2" id="KW-0472">Membrane</keyword>
<evidence type="ECO:0000256" key="1">
    <source>
        <dbReference type="SAM" id="MobiDB-lite"/>
    </source>
</evidence>
<dbReference type="EMBL" id="CP053452">
    <property type="protein sequence ID" value="QJX00844.1"/>
    <property type="molecule type" value="Genomic_DNA"/>
</dbReference>
<proteinExistence type="predicted"/>
<evidence type="ECO:0000256" key="2">
    <source>
        <dbReference type="SAM" id="Phobius"/>
    </source>
</evidence>
<dbReference type="KEGG" id="ftj:FTUN_8482"/>
<protein>
    <submittedName>
        <fullName evidence="3">Uncharacterized protein</fullName>
    </submittedName>
</protein>
<dbReference type="RefSeq" id="WP_171475509.1">
    <property type="nucleotide sequence ID" value="NZ_CP053452.2"/>
</dbReference>
<gene>
    <name evidence="3" type="ORF">FTUN_8482</name>
</gene>
<dbReference type="Proteomes" id="UP000503447">
    <property type="component" value="Chromosome"/>
</dbReference>
<evidence type="ECO:0000313" key="3">
    <source>
        <dbReference type="EMBL" id="QJX00844.1"/>
    </source>
</evidence>
<evidence type="ECO:0000313" key="4">
    <source>
        <dbReference type="Proteomes" id="UP000503447"/>
    </source>
</evidence>
<sequence length="70" mass="7252">MTASDPARGDNPRWLAALVTALPVALAALFVIGSSAPDTRRPPAAVSRYRPSPAHSAPPPDPNTTLVRAP</sequence>
<keyword evidence="2" id="KW-1133">Transmembrane helix</keyword>
<feature type="region of interest" description="Disordered" evidence="1">
    <location>
        <begin position="35"/>
        <end position="70"/>
    </location>
</feature>
<keyword evidence="4" id="KW-1185">Reference proteome</keyword>
<feature type="transmembrane region" description="Helical" evidence="2">
    <location>
        <begin position="14"/>
        <end position="32"/>
    </location>
</feature>
<keyword evidence="2" id="KW-0812">Transmembrane</keyword>